<dbReference type="EMBL" id="MEAU01000026">
    <property type="protein sequence ID" value="OJA45472.1"/>
    <property type="molecule type" value="Genomic_DNA"/>
</dbReference>
<organism evidence="1 2">
    <name type="scientific">Burkholderia ubonensis</name>
    <dbReference type="NCBI Taxonomy" id="101571"/>
    <lineage>
        <taxon>Bacteria</taxon>
        <taxon>Pseudomonadati</taxon>
        <taxon>Pseudomonadota</taxon>
        <taxon>Betaproteobacteria</taxon>
        <taxon>Burkholderiales</taxon>
        <taxon>Burkholderiaceae</taxon>
        <taxon>Burkholderia</taxon>
        <taxon>Burkholderia cepacia complex</taxon>
    </lineage>
</organism>
<name>A0ABD6Q1K3_9BURK</name>
<reference evidence="2" key="1">
    <citation type="submission" date="2016-08" db="EMBL/GenBank/DDBJ databases">
        <title>Population biology and virulence potential of Burkholderia ubonensis.</title>
        <authorList>
            <person name="Price E.P."/>
            <person name="Currie B.J."/>
            <person name="Wagner D.M."/>
        </authorList>
    </citation>
    <scope>NUCLEOTIDE SEQUENCE [LARGE SCALE GENOMIC DNA]</scope>
    <source>
        <strain evidence="2">MSMB0103</strain>
    </source>
</reference>
<dbReference type="Proteomes" id="UP000183667">
    <property type="component" value="Unassembled WGS sequence"/>
</dbReference>
<gene>
    <name evidence="1" type="ORF">BGV66_18845</name>
</gene>
<evidence type="ECO:0000313" key="1">
    <source>
        <dbReference type="EMBL" id="OJA45472.1"/>
    </source>
</evidence>
<dbReference type="AlphaFoldDB" id="A0ABD6Q1K3"/>
<proteinExistence type="predicted"/>
<protein>
    <submittedName>
        <fullName evidence="1">Uncharacterized protein</fullName>
    </submittedName>
</protein>
<sequence>MSAMLARIITQRLEQLRALAEQLQQLVAVKLASACLRASVGRQQDPLRGRRVGTQLGTFATIFPVAVLARLRQVAQIQLGMRMLAR</sequence>
<accession>A0ABD6Q1K3</accession>
<comment type="caution">
    <text evidence="1">The sequence shown here is derived from an EMBL/GenBank/DDBJ whole genome shotgun (WGS) entry which is preliminary data.</text>
</comment>
<evidence type="ECO:0000313" key="2">
    <source>
        <dbReference type="Proteomes" id="UP000183667"/>
    </source>
</evidence>